<gene>
    <name evidence="2" type="ORF">Syun_029816</name>
</gene>
<dbReference type="Proteomes" id="UP001420932">
    <property type="component" value="Unassembled WGS sequence"/>
</dbReference>
<feature type="region of interest" description="Disordered" evidence="1">
    <location>
        <begin position="122"/>
        <end position="142"/>
    </location>
</feature>
<dbReference type="AlphaFoldDB" id="A0AAP0EAT1"/>
<evidence type="ECO:0000313" key="2">
    <source>
        <dbReference type="EMBL" id="KAK9087422.1"/>
    </source>
</evidence>
<organism evidence="2 3">
    <name type="scientific">Stephania yunnanensis</name>
    <dbReference type="NCBI Taxonomy" id="152371"/>
    <lineage>
        <taxon>Eukaryota</taxon>
        <taxon>Viridiplantae</taxon>
        <taxon>Streptophyta</taxon>
        <taxon>Embryophyta</taxon>
        <taxon>Tracheophyta</taxon>
        <taxon>Spermatophyta</taxon>
        <taxon>Magnoliopsida</taxon>
        <taxon>Ranunculales</taxon>
        <taxon>Menispermaceae</taxon>
        <taxon>Menispermoideae</taxon>
        <taxon>Cissampelideae</taxon>
        <taxon>Stephania</taxon>
    </lineage>
</organism>
<evidence type="ECO:0000313" key="3">
    <source>
        <dbReference type="Proteomes" id="UP001420932"/>
    </source>
</evidence>
<keyword evidence="3" id="KW-1185">Reference proteome</keyword>
<sequence>MTQSGFEFVEARARSVEEARFVSNEAWFVAKEVRPVAKDFRHVAEKVQPITEAQATQNSVVGDSNSIEPTQSSNVGGRGRGKEHTQAIVSIKDLISSFIWVLRALGLTGPISLPRSRYCMSESASPTSDTYHRFTTHSSPYC</sequence>
<proteinExistence type="predicted"/>
<protein>
    <submittedName>
        <fullName evidence="2">Uncharacterized protein</fullName>
    </submittedName>
</protein>
<name>A0AAP0EAT1_9MAGN</name>
<comment type="caution">
    <text evidence="2">The sequence shown here is derived from an EMBL/GenBank/DDBJ whole genome shotgun (WGS) entry which is preliminary data.</text>
</comment>
<feature type="compositionally biased region" description="Polar residues" evidence="1">
    <location>
        <begin position="54"/>
        <end position="75"/>
    </location>
</feature>
<feature type="region of interest" description="Disordered" evidence="1">
    <location>
        <begin position="54"/>
        <end position="82"/>
    </location>
</feature>
<accession>A0AAP0EAT1</accession>
<evidence type="ECO:0000256" key="1">
    <source>
        <dbReference type="SAM" id="MobiDB-lite"/>
    </source>
</evidence>
<dbReference type="EMBL" id="JBBNAF010000013">
    <property type="protein sequence ID" value="KAK9087422.1"/>
    <property type="molecule type" value="Genomic_DNA"/>
</dbReference>
<reference evidence="2 3" key="1">
    <citation type="submission" date="2024-01" db="EMBL/GenBank/DDBJ databases">
        <title>Genome assemblies of Stephania.</title>
        <authorList>
            <person name="Yang L."/>
        </authorList>
    </citation>
    <scope>NUCLEOTIDE SEQUENCE [LARGE SCALE GENOMIC DNA]</scope>
    <source>
        <strain evidence="2">YNDBR</strain>
        <tissue evidence="2">Leaf</tissue>
    </source>
</reference>